<organism evidence="3 4">
    <name type="scientific">Desulfoluna limicola</name>
    <dbReference type="NCBI Taxonomy" id="2810562"/>
    <lineage>
        <taxon>Bacteria</taxon>
        <taxon>Pseudomonadati</taxon>
        <taxon>Thermodesulfobacteriota</taxon>
        <taxon>Desulfobacteria</taxon>
        <taxon>Desulfobacterales</taxon>
        <taxon>Desulfolunaceae</taxon>
        <taxon>Desulfoluna</taxon>
    </lineage>
</organism>
<keyword evidence="4" id="KW-1185">Reference proteome</keyword>
<feature type="signal peptide" evidence="1">
    <location>
        <begin position="1"/>
        <end position="24"/>
    </location>
</feature>
<evidence type="ECO:0000313" key="4">
    <source>
        <dbReference type="Proteomes" id="UP001320148"/>
    </source>
</evidence>
<gene>
    <name evidence="3" type="ORF">DSLASN_11940</name>
</gene>
<feature type="chain" id="PRO_5046296351" description="DUF6160 domain-containing protein" evidence="1">
    <location>
        <begin position="25"/>
        <end position="227"/>
    </location>
</feature>
<reference evidence="3 4" key="1">
    <citation type="submission" date="2021-02" db="EMBL/GenBank/DDBJ databases">
        <title>Complete genome of Desulfoluna sp. strain ASN36.</title>
        <authorList>
            <person name="Takahashi A."/>
            <person name="Kojima H."/>
            <person name="Fukui M."/>
        </authorList>
    </citation>
    <scope>NUCLEOTIDE SEQUENCE [LARGE SCALE GENOMIC DNA]</scope>
    <source>
        <strain evidence="3 4">ASN36</strain>
    </source>
</reference>
<accession>A0ABN6EZ22</accession>
<keyword evidence="1" id="KW-0732">Signal</keyword>
<evidence type="ECO:0000313" key="3">
    <source>
        <dbReference type="EMBL" id="BCS95562.1"/>
    </source>
</evidence>
<dbReference type="Proteomes" id="UP001320148">
    <property type="component" value="Chromosome"/>
</dbReference>
<dbReference type="RefSeq" id="WP_236891802.1">
    <property type="nucleotide sequence ID" value="NZ_AP024488.1"/>
</dbReference>
<proteinExistence type="predicted"/>
<protein>
    <recommendedName>
        <fullName evidence="2">DUF6160 domain-containing protein</fullName>
    </recommendedName>
</protein>
<dbReference type="EMBL" id="AP024488">
    <property type="protein sequence ID" value="BCS95562.1"/>
    <property type="molecule type" value="Genomic_DNA"/>
</dbReference>
<sequence>MMKKSVLSLMVGAALMIAPLTASALTPMTADGMKDATGQAGVSIAIDGVKLETWVGKTRYTDDDGIKTGETLTGGASVFISEKHSVKYFNAITNGNLSDKAKSTLVTAGFYTDNASVAALTNDTTGNLPTGSATFAAHALSIDVGTCTALSDGLTNNYGAALVAGVVIGLPTLEIVTEADSYYVGIESNADATGDPVADNSGGVFIKIEKGNSVMAILGGTLEIAPH</sequence>
<evidence type="ECO:0000256" key="1">
    <source>
        <dbReference type="SAM" id="SignalP"/>
    </source>
</evidence>
<dbReference type="Pfam" id="PF19657">
    <property type="entry name" value="DUF6160"/>
    <property type="match status" value="1"/>
</dbReference>
<name>A0ABN6EZ22_9BACT</name>
<evidence type="ECO:0000259" key="2">
    <source>
        <dbReference type="Pfam" id="PF19657"/>
    </source>
</evidence>
<feature type="domain" description="DUF6160" evidence="2">
    <location>
        <begin position="8"/>
        <end position="86"/>
    </location>
</feature>
<dbReference type="InterPro" id="IPR046158">
    <property type="entry name" value="DUF6160"/>
</dbReference>